<sequence>MRILNIIDHILDKDSGNAVLSQKEIPRDNLEVSKYVEKVIDKFENSEYVELDLSRIPMLEQFWNGRGEFQQLTEKFALDYFEAIKANEKFLVATCYSLMLNLTIWAQ</sequence>
<organism evidence="1 2">
    <name type="scientific">Companilactobacillus zhachilii</name>
    <dbReference type="NCBI Taxonomy" id="2304606"/>
    <lineage>
        <taxon>Bacteria</taxon>
        <taxon>Bacillati</taxon>
        <taxon>Bacillota</taxon>
        <taxon>Bacilli</taxon>
        <taxon>Lactobacillales</taxon>
        <taxon>Lactobacillaceae</taxon>
        <taxon>Companilactobacillus</taxon>
    </lineage>
</organism>
<proteinExistence type="predicted"/>
<dbReference type="KEGG" id="lzh:D1B17_06250"/>
<reference evidence="2" key="1">
    <citation type="submission" date="2018-08" db="EMBL/GenBank/DDBJ databases">
        <title>Genome of Lactobacillus sp. HBUAS52074.</title>
        <authorList>
            <person name="Guo Z."/>
            <person name="Zhang Z.D."/>
        </authorList>
    </citation>
    <scope>NUCLEOTIDE SEQUENCE [LARGE SCALE GENOMIC DNA]</scope>
    <source>
        <strain evidence="2">HBUAS52074</strain>
    </source>
</reference>
<dbReference type="RefSeq" id="WP_120142493.1">
    <property type="nucleotide sequence ID" value="NZ_CP031933.2"/>
</dbReference>
<keyword evidence="2" id="KW-1185">Reference proteome</keyword>
<accession>A0A386PUC0</accession>
<dbReference type="AlphaFoldDB" id="A0A386PUC0"/>
<evidence type="ECO:0000313" key="2">
    <source>
        <dbReference type="Proteomes" id="UP000267208"/>
    </source>
</evidence>
<dbReference type="EMBL" id="CP031933">
    <property type="protein sequence ID" value="AYE38253.1"/>
    <property type="molecule type" value="Genomic_DNA"/>
</dbReference>
<gene>
    <name evidence="1" type="ORF">D1B17_06250</name>
</gene>
<dbReference type="Proteomes" id="UP000267208">
    <property type="component" value="Chromosome"/>
</dbReference>
<dbReference type="OrthoDB" id="3171075at2"/>
<evidence type="ECO:0000313" key="1">
    <source>
        <dbReference type="EMBL" id="AYE38253.1"/>
    </source>
</evidence>
<name>A0A386PUC0_9LACO</name>
<protein>
    <submittedName>
        <fullName evidence="1">Uncharacterized protein</fullName>
    </submittedName>
</protein>